<dbReference type="InterPro" id="IPR017853">
    <property type="entry name" value="GH"/>
</dbReference>
<organism evidence="5 6">
    <name type="scientific">Lachnobacterium bovis</name>
    <dbReference type="NCBI Taxonomy" id="140626"/>
    <lineage>
        <taxon>Bacteria</taxon>
        <taxon>Bacillati</taxon>
        <taxon>Bacillota</taxon>
        <taxon>Clostridia</taxon>
        <taxon>Lachnospirales</taxon>
        <taxon>Lachnospiraceae</taxon>
        <taxon>Lachnobacterium</taxon>
    </lineage>
</organism>
<name>A0A1H9TAC3_9FIRM</name>
<proteinExistence type="predicted"/>
<evidence type="ECO:0000313" key="5">
    <source>
        <dbReference type="EMBL" id="SER93987.1"/>
    </source>
</evidence>
<sequence length="1469" mass="169503">MKKRKVLTELLTGALTITMFVTSLSPVYAKNDSDFVNQIKATNLREADISQSVLNKISTNVKSLVQVDVDGKFYTLNLYQNNLYEAQIYVAKGNHVLNVYLDGKLVKKDVDLKVVSQDEKIIVRLENGELKLSDRDEIIHKESIVGNFYGIEFLKEKEKLDTRYDIEAWNPSADNAELDYVGGGIYKKTFYFKKLDKDVTLSDGGYKVAQDKKWDVSYGDNGQNIGLTIPKGVDHITVLVDTLNGKVYDSIRCGDFELQQNEKNLKKNSLETNVAIIGSVREGNEKDWDISQDGYEFRQISDDLYVYNKVLKKGHYEYKAVFDKQNWYEKENQNKSFDIKSEKENVIILYNCKTGLLYDSVNNEKEVADLLKMDTSKAETKVIQNANGTYNFIYPQAEGKKVSLFYGEKKQDNKLSFKEEKLSYKGGNKYVTSDIFFGDKKAEIVYYYTVDGEKVLPKDGKTVVVDNEEYAELDKEEFEGRDVFVPGTFPGRNWDPASNQMTYKGNGIYEFTFKNVPPANYQYKISVDGSWNENYGADGIKDGANVEVQLTRTQNVKVIYNDFSHKMVTDVEYIFADISLSGKNISEGIKFKDNKLTGIYSAKIKLPAGVYNDITATYKGEKFVYSQFELPQEKEVTFYFDPATQIYYNDASGEELDTKDIYYNSKDKKYKSVFGAVATNEKVKFSIDTGKDAKEVKLVIKGTENKTISLNKEKNTDSNKLTWSVVESFDKIGENSYYFVISNGSSVKVYGDDDGYYGTGIVSDLSQIKPYDLVVYKDGFKTPNWMKNGTIYQIFPDRFYNGDKSNDKAQKFGRGASGYEFVRDWTLLPENPEQKELLPKEQYEKHHALWGDGLWNNEIYGGDLKGITKKIDYLKGLGVSVIYINPVFSSISSHRYDTSDYKKIDPILGTQGDFDELVKVAKRNNMHIVLDGVFNHVSDDSVYFDRYYKYLHKGTKKVGAYPYWAHVYDLMHEKNINKETAQKETEEFFTKNYNITDFSYTKWFEVYEDKTLKDDNGNDVKDSIGDRKDKAVYGYEGWWGYDSMPVIKSTNGSEYQTGNWSKEIIGNSKKDSVTQYWLEKGSNGWRLDVANEISDETWINFRKSVKALSEDNVIIGEIWTDSTKYLLGNMYDSVMNYCFRDAVIAFAKGKSSEKTVKDLEKLRERYPKEAFYAMMNLVGSHDTARILSVLDGVEDDRNQKEEDKAFPSYETTSSLAKQRQYLVSFIQFTYAGAPTIYYGDEIGMVGADDPDDRRAFEWGKGNKELVTWYAKLSQIRKSYKALRTGELVPFKTNDNIMSYVRKDENDQMIVFANNSEITQKVTINIKELGFKDINKLYDVIDSKFIKVDKDTITVEVKALNGVILATNKKEIKIDQKALKSAYDESSSDAKETKQEEKERKQREKEERTRKQQEEKARKQREKEERTKKQQEEKARKQREKEERTRKQQEEKARKQREKERKQKENIRKH</sequence>
<dbReference type="PANTHER" id="PTHR10357:SF210">
    <property type="entry name" value="MALTODEXTRIN GLUCOSIDASE"/>
    <property type="match status" value="1"/>
</dbReference>
<dbReference type="CDD" id="cd11338">
    <property type="entry name" value="AmyAc_CMD"/>
    <property type="match status" value="1"/>
</dbReference>
<dbReference type="InterPro" id="IPR006047">
    <property type="entry name" value="GH13_cat_dom"/>
</dbReference>
<dbReference type="Gene3D" id="3.20.20.80">
    <property type="entry name" value="Glycosidases"/>
    <property type="match status" value="2"/>
</dbReference>
<evidence type="ECO:0000313" key="6">
    <source>
        <dbReference type="Proteomes" id="UP000182471"/>
    </source>
</evidence>
<dbReference type="InterPro" id="IPR054409">
    <property type="entry name" value="X25_BaPul-like"/>
</dbReference>
<dbReference type="InterPro" id="IPR013783">
    <property type="entry name" value="Ig-like_fold"/>
</dbReference>
<dbReference type="InterPro" id="IPR013780">
    <property type="entry name" value="Glyco_hydro_b"/>
</dbReference>
<dbReference type="EMBL" id="FOGW01000015">
    <property type="protein sequence ID" value="SER93987.1"/>
    <property type="molecule type" value="Genomic_DNA"/>
</dbReference>
<dbReference type="Gene3D" id="2.60.40.1180">
    <property type="entry name" value="Golgi alpha-mannosidase II"/>
    <property type="match status" value="1"/>
</dbReference>
<feature type="domain" description="Glycosyl hydrolase family 13 catalytic" evidence="4">
    <location>
        <begin position="793"/>
        <end position="1276"/>
    </location>
</feature>
<evidence type="ECO:0000256" key="3">
    <source>
        <dbReference type="SAM" id="MobiDB-lite"/>
    </source>
</evidence>
<dbReference type="Proteomes" id="UP000182471">
    <property type="component" value="Unassembled WGS sequence"/>
</dbReference>
<reference evidence="6" key="1">
    <citation type="submission" date="2016-10" db="EMBL/GenBank/DDBJ databases">
        <authorList>
            <person name="Varghese N."/>
            <person name="Submissions S."/>
        </authorList>
    </citation>
    <scope>NUCLEOTIDE SEQUENCE [LARGE SCALE GENOMIC DNA]</scope>
    <source>
        <strain evidence="6">S1b</strain>
    </source>
</reference>
<dbReference type="Pfam" id="PF00128">
    <property type="entry name" value="Alpha-amylase"/>
    <property type="match status" value="1"/>
</dbReference>
<dbReference type="PANTHER" id="PTHR10357">
    <property type="entry name" value="ALPHA-AMYLASE FAMILY MEMBER"/>
    <property type="match status" value="1"/>
</dbReference>
<dbReference type="SUPFAM" id="SSF51445">
    <property type="entry name" value="(Trans)glycosidases"/>
    <property type="match status" value="1"/>
</dbReference>
<dbReference type="GO" id="GO:0016798">
    <property type="term" value="F:hydrolase activity, acting on glycosyl bonds"/>
    <property type="evidence" value="ECO:0007669"/>
    <property type="project" value="UniProtKB-KW"/>
</dbReference>
<dbReference type="Pfam" id="PF22058">
    <property type="entry name" value="X25_BaPul_like"/>
    <property type="match status" value="3"/>
</dbReference>
<protein>
    <submittedName>
        <fullName evidence="5">Glycosidase</fullName>
    </submittedName>
</protein>
<dbReference type="SMART" id="SM00642">
    <property type="entry name" value="Aamy"/>
    <property type="match status" value="1"/>
</dbReference>
<dbReference type="RefSeq" id="WP_074730708.1">
    <property type="nucleotide sequence ID" value="NZ_FOGW01000015.1"/>
</dbReference>
<gene>
    <name evidence="5" type="ORF">SAMN02910429_01540</name>
</gene>
<feature type="compositionally biased region" description="Basic and acidic residues" evidence="3">
    <location>
        <begin position="1387"/>
        <end position="1469"/>
    </location>
</feature>
<evidence type="ECO:0000256" key="1">
    <source>
        <dbReference type="ARBA" id="ARBA00022801"/>
    </source>
</evidence>
<dbReference type="SUPFAM" id="SSF81296">
    <property type="entry name" value="E set domains"/>
    <property type="match status" value="1"/>
</dbReference>
<evidence type="ECO:0000256" key="2">
    <source>
        <dbReference type="ARBA" id="ARBA00023295"/>
    </source>
</evidence>
<dbReference type="InterPro" id="IPR014756">
    <property type="entry name" value="Ig_E-set"/>
</dbReference>
<keyword evidence="6" id="KW-1185">Reference proteome</keyword>
<keyword evidence="1" id="KW-0378">Hydrolase</keyword>
<accession>A0A1H9TAC3</accession>
<dbReference type="SUPFAM" id="SSF51011">
    <property type="entry name" value="Glycosyl hydrolase domain"/>
    <property type="match status" value="1"/>
</dbReference>
<feature type="region of interest" description="Disordered" evidence="3">
    <location>
        <begin position="1379"/>
        <end position="1469"/>
    </location>
</feature>
<keyword evidence="2 5" id="KW-0326">Glycosidase</keyword>
<evidence type="ECO:0000259" key="4">
    <source>
        <dbReference type="SMART" id="SM00642"/>
    </source>
</evidence>
<dbReference type="Gene3D" id="2.60.40.10">
    <property type="entry name" value="Immunoglobulins"/>
    <property type="match status" value="3"/>
</dbReference>
<dbReference type="CDD" id="cd12962">
    <property type="entry name" value="X25_BaPul_like"/>
    <property type="match status" value="1"/>
</dbReference>
<dbReference type="GO" id="GO:0005975">
    <property type="term" value="P:carbohydrate metabolic process"/>
    <property type="evidence" value="ECO:0007669"/>
    <property type="project" value="InterPro"/>
</dbReference>